<protein>
    <recommendedName>
        <fullName evidence="4">SH3b domain-containing protein</fullName>
    </recommendedName>
</protein>
<evidence type="ECO:0000313" key="3">
    <source>
        <dbReference type="Proteomes" id="UP000288246"/>
    </source>
</evidence>
<reference evidence="2 3" key="1">
    <citation type="submission" date="2018-11" db="EMBL/GenBank/DDBJ databases">
        <title>Draft genome sequence of Cellulomonas takizawaensis strain TKZ-21.</title>
        <authorList>
            <person name="Yamamura H."/>
            <person name="Hayashi T."/>
            <person name="Hamada M."/>
            <person name="Serisawa Y."/>
            <person name="Matsuyama K."/>
            <person name="Nakagawa Y."/>
            <person name="Otoguro M."/>
            <person name="Yanagida F."/>
            <person name="Hayakawa M."/>
        </authorList>
    </citation>
    <scope>NUCLEOTIDE SEQUENCE [LARGE SCALE GENOMIC DNA]</scope>
    <source>
        <strain evidence="2 3">TKZ-21</strain>
    </source>
</reference>
<proteinExistence type="predicted"/>
<evidence type="ECO:0008006" key="4">
    <source>
        <dbReference type="Google" id="ProtNLM"/>
    </source>
</evidence>
<keyword evidence="1" id="KW-0732">Signal</keyword>
<dbReference type="AlphaFoldDB" id="A0A401UXF4"/>
<keyword evidence="3" id="KW-1185">Reference proteome</keyword>
<sequence length="104" mass="10429">MRRAGAAFAAVLLLTIAVASPAAAVVSKSGSKTCYAPNSNSYTVGLANGNVNIKGPGGTTAYYVGDSTWVTRTRAGAYGGGSWFVNSDRSLNDPGTYAGCTGAV</sequence>
<name>A0A401UXF4_9CELL</name>
<gene>
    <name evidence="2" type="ORF">CTKZ_08660</name>
</gene>
<dbReference type="RefSeq" id="WP_124341841.1">
    <property type="nucleotide sequence ID" value="NZ_BHYL01000059.1"/>
</dbReference>
<feature type="chain" id="PRO_5019402867" description="SH3b domain-containing protein" evidence="1">
    <location>
        <begin position="25"/>
        <end position="104"/>
    </location>
</feature>
<organism evidence="2 3">
    <name type="scientific">Cellulomonas algicola</name>
    <dbReference type="NCBI Taxonomy" id="2071633"/>
    <lineage>
        <taxon>Bacteria</taxon>
        <taxon>Bacillati</taxon>
        <taxon>Actinomycetota</taxon>
        <taxon>Actinomycetes</taxon>
        <taxon>Micrococcales</taxon>
        <taxon>Cellulomonadaceae</taxon>
        <taxon>Cellulomonas</taxon>
    </lineage>
</organism>
<comment type="caution">
    <text evidence="2">The sequence shown here is derived from an EMBL/GenBank/DDBJ whole genome shotgun (WGS) entry which is preliminary data.</text>
</comment>
<accession>A0A401UXF4</accession>
<dbReference type="EMBL" id="BHYL01000059">
    <property type="protein sequence ID" value="GCD19304.1"/>
    <property type="molecule type" value="Genomic_DNA"/>
</dbReference>
<dbReference type="Proteomes" id="UP000288246">
    <property type="component" value="Unassembled WGS sequence"/>
</dbReference>
<feature type="signal peptide" evidence="1">
    <location>
        <begin position="1"/>
        <end position="24"/>
    </location>
</feature>
<dbReference type="OrthoDB" id="10011556at2"/>
<evidence type="ECO:0000256" key="1">
    <source>
        <dbReference type="SAM" id="SignalP"/>
    </source>
</evidence>
<evidence type="ECO:0000313" key="2">
    <source>
        <dbReference type="EMBL" id="GCD19304.1"/>
    </source>
</evidence>